<accession>A0A4Z2EGI9</accession>
<protein>
    <submittedName>
        <fullName evidence="1">Uncharacterized protein</fullName>
    </submittedName>
</protein>
<sequence length="76" mass="8587">MLLKELVEDFFALPSSRVQSARVELPHLSTAGRFGHDFIVNPLRDDSFVQESVQNRSHVGHSVDQLDSMLVHKAFP</sequence>
<evidence type="ECO:0000313" key="2">
    <source>
        <dbReference type="Proteomes" id="UP000314294"/>
    </source>
</evidence>
<reference evidence="1 2" key="1">
    <citation type="submission" date="2019-03" db="EMBL/GenBank/DDBJ databases">
        <title>First draft genome of Liparis tanakae, snailfish: a comprehensive survey of snailfish specific genes.</title>
        <authorList>
            <person name="Kim W."/>
            <person name="Song I."/>
            <person name="Jeong J.-H."/>
            <person name="Kim D."/>
            <person name="Kim S."/>
            <person name="Ryu S."/>
            <person name="Song J.Y."/>
            <person name="Lee S.K."/>
        </authorList>
    </citation>
    <scope>NUCLEOTIDE SEQUENCE [LARGE SCALE GENOMIC DNA]</scope>
    <source>
        <tissue evidence="1">Muscle</tissue>
    </source>
</reference>
<proteinExistence type="predicted"/>
<organism evidence="1 2">
    <name type="scientific">Liparis tanakae</name>
    <name type="common">Tanaka's snailfish</name>
    <dbReference type="NCBI Taxonomy" id="230148"/>
    <lineage>
        <taxon>Eukaryota</taxon>
        <taxon>Metazoa</taxon>
        <taxon>Chordata</taxon>
        <taxon>Craniata</taxon>
        <taxon>Vertebrata</taxon>
        <taxon>Euteleostomi</taxon>
        <taxon>Actinopterygii</taxon>
        <taxon>Neopterygii</taxon>
        <taxon>Teleostei</taxon>
        <taxon>Neoteleostei</taxon>
        <taxon>Acanthomorphata</taxon>
        <taxon>Eupercaria</taxon>
        <taxon>Perciformes</taxon>
        <taxon>Cottioidei</taxon>
        <taxon>Cottales</taxon>
        <taxon>Liparidae</taxon>
        <taxon>Liparis</taxon>
    </lineage>
</organism>
<dbReference type="EMBL" id="SRLO01007452">
    <property type="protein sequence ID" value="TNN27986.1"/>
    <property type="molecule type" value="Genomic_DNA"/>
</dbReference>
<dbReference type="Proteomes" id="UP000314294">
    <property type="component" value="Unassembled WGS sequence"/>
</dbReference>
<name>A0A4Z2EGI9_9TELE</name>
<dbReference type="AlphaFoldDB" id="A0A4Z2EGI9"/>
<gene>
    <name evidence="1" type="ORF">EYF80_061866</name>
</gene>
<comment type="caution">
    <text evidence="1">The sequence shown here is derived from an EMBL/GenBank/DDBJ whole genome shotgun (WGS) entry which is preliminary data.</text>
</comment>
<evidence type="ECO:0000313" key="1">
    <source>
        <dbReference type="EMBL" id="TNN27986.1"/>
    </source>
</evidence>
<keyword evidence="2" id="KW-1185">Reference proteome</keyword>